<dbReference type="EMBL" id="KV425954">
    <property type="protein sequence ID" value="KZV95646.1"/>
    <property type="molecule type" value="Genomic_DNA"/>
</dbReference>
<feature type="compositionally biased region" description="Pro residues" evidence="1">
    <location>
        <begin position="515"/>
        <end position="526"/>
    </location>
</feature>
<dbReference type="Proteomes" id="UP000077266">
    <property type="component" value="Unassembled WGS sequence"/>
</dbReference>
<keyword evidence="2" id="KW-0472">Membrane</keyword>
<evidence type="ECO:0000313" key="3">
    <source>
        <dbReference type="EMBL" id="KZV95646.1"/>
    </source>
</evidence>
<accession>A0A165K1E6</accession>
<feature type="region of interest" description="Disordered" evidence="1">
    <location>
        <begin position="437"/>
        <end position="610"/>
    </location>
</feature>
<feature type="transmembrane region" description="Helical" evidence="2">
    <location>
        <begin position="47"/>
        <end position="68"/>
    </location>
</feature>
<protein>
    <submittedName>
        <fullName evidence="3">Uncharacterized protein</fullName>
    </submittedName>
</protein>
<reference evidence="3 4" key="1">
    <citation type="journal article" date="2016" name="Mol. Biol. Evol.">
        <title>Comparative Genomics of Early-Diverging Mushroom-Forming Fungi Provides Insights into the Origins of Lignocellulose Decay Capabilities.</title>
        <authorList>
            <person name="Nagy L.G."/>
            <person name="Riley R."/>
            <person name="Tritt A."/>
            <person name="Adam C."/>
            <person name="Daum C."/>
            <person name="Floudas D."/>
            <person name="Sun H."/>
            <person name="Yadav J.S."/>
            <person name="Pangilinan J."/>
            <person name="Larsson K.H."/>
            <person name="Matsuura K."/>
            <person name="Barry K."/>
            <person name="Labutti K."/>
            <person name="Kuo R."/>
            <person name="Ohm R.A."/>
            <person name="Bhattacharya S.S."/>
            <person name="Shirouzu T."/>
            <person name="Yoshinaga Y."/>
            <person name="Martin F.M."/>
            <person name="Grigoriev I.V."/>
            <person name="Hibbett D.S."/>
        </authorList>
    </citation>
    <scope>NUCLEOTIDE SEQUENCE [LARGE SCALE GENOMIC DNA]</scope>
    <source>
        <strain evidence="3 4">HHB12029</strain>
    </source>
</reference>
<organism evidence="3 4">
    <name type="scientific">Exidia glandulosa HHB12029</name>
    <dbReference type="NCBI Taxonomy" id="1314781"/>
    <lineage>
        <taxon>Eukaryota</taxon>
        <taxon>Fungi</taxon>
        <taxon>Dikarya</taxon>
        <taxon>Basidiomycota</taxon>
        <taxon>Agaricomycotina</taxon>
        <taxon>Agaricomycetes</taxon>
        <taxon>Auriculariales</taxon>
        <taxon>Exidiaceae</taxon>
        <taxon>Exidia</taxon>
    </lineage>
</organism>
<evidence type="ECO:0000256" key="1">
    <source>
        <dbReference type="SAM" id="MobiDB-lite"/>
    </source>
</evidence>
<dbReference type="OrthoDB" id="2745223at2759"/>
<feature type="compositionally biased region" description="Polar residues" evidence="1">
    <location>
        <begin position="708"/>
        <end position="729"/>
    </location>
</feature>
<feature type="transmembrane region" description="Helical" evidence="2">
    <location>
        <begin position="199"/>
        <end position="223"/>
    </location>
</feature>
<dbReference type="STRING" id="1314781.A0A165K1E6"/>
<feature type="region of interest" description="Disordered" evidence="1">
    <location>
        <begin position="677"/>
        <end position="848"/>
    </location>
</feature>
<feature type="transmembrane region" description="Helical" evidence="2">
    <location>
        <begin position="243"/>
        <end position="261"/>
    </location>
</feature>
<name>A0A165K1E6_EXIGL</name>
<dbReference type="InParanoid" id="A0A165K1E6"/>
<feature type="compositionally biased region" description="Polar residues" evidence="1">
    <location>
        <begin position="798"/>
        <end position="814"/>
    </location>
</feature>
<feature type="compositionally biased region" description="Low complexity" evidence="1">
    <location>
        <begin position="497"/>
        <end position="510"/>
    </location>
</feature>
<gene>
    <name evidence="3" type="ORF">EXIGLDRAFT_469152</name>
</gene>
<feature type="compositionally biased region" description="Polar residues" evidence="1">
    <location>
        <begin position="557"/>
        <end position="567"/>
    </location>
</feature>
<dbReference type="AlphaFoldDB" id="A0A165K1E6"/>
<feature type="transmembrane region" description="Helical" evidence="2">
    <location>
        <begin position="17"/>
        <end position="40"/>
    </location>
</feature>
<feature type="compositionally biased region" description="Low complexity" evidence="1">
    <location>
        <begin position="759"/>
        <end position="778"/>
    </location>
</feature>
<keyword evidence="4" id="KW-1185">Reference proteome</keyword>
<evidence type="ECO:0000256" key="2">
    <source>
        <dbReference type="SAM" id="Phobius"/>
    </source>
</evidence>
<feature type="transmembrane region" description="Helical" evidence="2">
    <location>
        <begin position="88"/>
        <end position="118"/>
    </location>
</feature>
<proteinExistence type="predicted"/>
<feature type="transmembrane region" description="Helical" evidence="2">
    <location>
        <begin position="147"/>
        <end position="167"/>
    </location>
</feature>
<sequence>MDGSAAFMLHESDGFRVALISLEVIAFTLVLLLLGVTLLYHIHRHPVINAMLVSMALHAAVFVWPGIYDKRLKREVTRHTTLATATPLAMFCAADAVLVRYMQVVLAAFSVCLMVAVLRPARRALQADPRDATPGISPLHRRRSEPAWLVAALCFGPFVWAMPILFAPLHHLTDQNSQIASYSTLYCDIPSDAFHSVSLVFLLLPFVTAILLSVWITSCLVRLYHRHRNSLSSGLDLPLGRRFFAMALITLISTLLLIVNASTDFSTKALLDIIVVWESISPLLQFGVFATQQEVVSVWLAWLRGNFRPDGAIGSNHSAYSMQQAPQTNVIHRPTVFRPARESRPLPPLPPPDADVSTTSLSSAPRPAISPVYPAIQLELPGSRLSIPTLLRNRTPTPTPQILTAGYVSAETPVLSPEGGEHPDAEEPFSASVPLVSSSTRRGYDTPVLPPTPVVPNGSQRFFSPFPAPQHFRRDPVMPHPQPQRVRSLPAPKKRFSGPPGSSAFSPRSAVVPYEIPPPPTRPAPTAPSSTNGSSNGHTAPPSRSVSINSSSQWSPATTRSSQSRSLFTRFAPNMGRRSAPAPTKRPSMREIIAQFPTSPGSPGFPTMPLPLPLPPPALVARASVTVGPIRETIQLAEPSPPPRSARPPAIDQHLAISRNVALQAASVPIDSARSVEAVGPASPPGRSLTHAYSRSVGSPIRVRPRQQMVSSVDETPGGSSSRAPPSTSHTEEFSDPHTPISPPTVWSSRRDRPRSVSRSRPGSSSLSVRSPSASVARLTSDAPRRSVTYVPPVPSRPASTVASPASHTSTGTRPLNIRPRESIRVPPSPPPLPPKGGSTGTYPRTYI</sequence>
<keyword evidence="2" id="KW-1133">Transmembrane helix</keyword>
<feature type="compositionally biased region" description="Low complexity" evidence="1">
    <location>
        <begin position="541"/>
        <end position="556"/>
    </location>
</feature>
<feature type="region of interest" description="Disordered" evidence="1">
    <location>
        <begin position="340"/>
        <end position="364"/>
    </location>
</feature>
<keyword evidence="2" id="KW-0812">Transmembrane</keyword>
<evidence type="ECO:0000313" key="4">
    <source>
        <dbReference type="Proteomes" id="UP000077266"/>
    </source>
</evidence>